<dbReference type="EMBL" id="GL385396">
    <property type="protein sequence ID" value="EJT79056.1"/>
    <property type="molecule type" value="Genomic_DNA"/>
</dbReference>
<dbReference type="HOGENOM" id="CLU_2399802_0_0_1"/>
<reference evidence="1" key="2">
    <citation type="submission" date="2010-07" db="EMBL/GenBank/DDBJ databases">
        <authorList>
            <consortium name="The Broad Institute Genome Sequencing Platform"/>
            <consortium name="Broad Institute Genome Sequencing Center for Infectious Disease"/>
            <person name="Ma L.-J."/>
            <person name="Dead R."/>
            <person name="Young S."/>
            <person name="Zeng Q."/>
            <person name="Koehrsen M."/>
            <person name="Alvarado L."/>
            <person name="Berlin A."/>
            <person name="Chapman S.B."/>
            <person name="Chen Z."/>
            <person name="Freedman E."/>
            <person name="Gellesch M."/>
            <person name="Goldberg J."/>
            <person name="Griggs A."/>
            <person name="Gujja S."/>
            <person name="Heilman E.R."/>
            <person name="Heiman D."/>
            <person name="Hepburn T."/>
            <person name="Howarth C."/>
            <person name="Jen D."/>
            <person name="Larson L."/>
            <person name="Mehta T."/>
            <person name="Neiman D."/>
            <person name="Pearson M."/>
            <person name="Roberts A."/>
            <person name="Saif S."/>
            <person name="Shea T."/>
            <person name="Shenoy N."/>
            <person name="Sisk P."/>
            <person name="Stolte C."/>
            <person name="Sykes S."/>
            <person name="Walk T."/>
            <person name="White J."/>
            <person name="Yandava C."/>
            <person name="Haas B."/>
            <person name="Nusbaum C."/>
            <person name="Birren B."/>
        </authorList>
    </citation>
    <scope>NUCLEOTIDE SEQUENCE</scope>
    <source>
        <strain evidence="1">R3-111a-1</strain>
    </source>
</reference>
<evidence type="ECO:0000313" key="2">
    <source>
        <dbReference type="EnsemblFungi" id="EJT79056"/>
    </source>
</evidence>
<keyword evidence="3" id="KW-1185">Reference proteome</keyword>
<dbReference type="RefSeq" id="XP_009220201.1">
    <property type="nucleotide sequence ID" value="XM_009221937.1"/>
</dbReference>
<sequence length="93" mass="10072">MGVGGGDGLTGFANRVFGGEVGGDHQYEGRGQTEQISFPEYIPQWVIFGVGFLGSGKDHALSALEWNPVATRDVFWLAEEAQSLKEDGPFPRE</sequence>
<name>J3NSA0_GAET3</name>
<reference evidence="2" key="5">
    <citation type="submission" date="2018-04" db="UniProtKB">
        <authorList>
            <consortium name="EnsemblFungi"/>
        </authorList>
    </citation>
    <scope>IDENTIFICATION</scope>
    <source>
        <strain evidence="2">R3-111a-1</strain>
    </source>
</reference>
<protein>
    <submittedName>
        <fullName evidence="1 2">Uncharacterized protein</fullName>
    </submittedName>
</protein>
<evidence type="ECO:0000313" key="3">
    <source>
        <dbReference type="Proteomes" id="UP000006039"/>
    </source>
</evidence>
<dbReference type="VEuPathDB" id="FungiDB:GGTG_04145"/>
<evidence type="ECO:0000313" key="1">
    <source>
        <dbReference type="EMBL" id="EJT79056.1"/>
    </source>
</evidence>
<reference evidence="2" key="4">
    <citation type="journal article" date="2015" name="G3 (Bethesda)">
        <title>Genome sequences of three phytopathogenic species of the Magnaporthaceae family of fungi.</title>
        <authorList>
            <person name="Okagaki L.H."/>
            <person name="Nunes C.C."/>
            <person name="Sailsbery J."/>
            <person name="Clay B."/>
            <person name="Brown D."/>
            <person name="John T."/>
            <person name="Oh Y."/>
            <person name="Young N."/>
            <person name="Fitzgerald M."/>
            <person name="Haas B.J."/>
            <person name="Zeng Q."/>
            <person name="Young S."/>
            <person name="Adiconis X."/>
            <person name="Fan L."/>
            <person name="Levin J.Z."/>
            <person name="Mitchell T.K."/>
            <person name="Okubara P.A."/>
            <person name="Farman M.L."/>
            <person name="Kohn L.M."/>
            <person name="Birren B."/>
            <person name="Ma L.-J."/>
            <person name="Dean R.A."/>
        </authorList>
    </citation>
    <scope>NUCLEOTIDE SEQUENCE</scope>
    <source>
        <strain evidence="2">R3-111a-1</strain>
    </source>
</reference>
<dbReference type="STRING" id="644352.J3NSA0"/>
<dbReference type="OrthoDB" id="5344254at2759"/>
<accession>J3NSA0</accession>
<reference evidence="3" key="1">
    <citation type="submission" date="2010-07" db="EMBL/GenBank/DDBJ databases">
        <title>The genome sequence of Gaeumannomyces graminis var. tritici strain R3-111a-1.</title>
        <authorList>
            <consortium name="The Broad Institute Genome Sequencing Platform"/>
            <person name="Ma L.-J."/>
            <person name="Dead R."/>
            <person name="Young S."/>
            <person name="Zeng Q."/>
            <person name="Koehrsen M."/>
            <person name="Alvarado L."/>
            <person name="Berlin A."/>
            <person name="Chapman S.B."/>
            <person name="Chen Z."/>
            <person name="Freedman E."/>
            <person name="Gellesch M."/>
            <person name="Goldberg J."/>
            <person name="Griggs A."/>
            <person name="Gujja S."/>
            <person name="Heilman E.R."/>
            <person name="Heiman D."/>
            <person name="Hepburn T."/>
            <person name="Howarth C."/>
            <person name="Jen D."/>
            <person name="Larson L."/>
            <person name="Mehta T."/>
            <person name="Neiman D."/>
            <person name="Pearson M."/>
            <person name="Roberts A."/>
            <person name="Saif S."/>
            <person name="Shea T."/>
            <person name="Shenoy N."/>
            <person name="Sisk P."/>
            <person name="Stolte C."/>
            <person name="Sykes S."/>
            <person name="Walk T."/>
            <person name="White J."/>
            <person name="Yandava C."/>
            <person name="Haas B."/>
            <person name="Nusbaum C."/>
            <person name="Birren B."/>
        </authorList>
    </citation>
    <scope>NUCLEOTIDE SEQUENCE [LARGE SCALE GENOMIC DNA]</scope>
    <source>
        <strain evidence="3">R3-111a-1</strain>
    </source>
</reference>
<gene>
    <name evidence="2" type="primary">20344603</name>
    <name evidence="1" type="ORF">GGTG_04145</name>
</gene>
<dbReference type="Proteomes" id="UP000006039">
    <property type="component" value="Unassembled WGS sequence"/>
</dbReference>
<dbReference type="AlphaFoldDB" id="J3NSA0"/>
<dbReference type="EnsemblFungi" id="EJT79056">
    <property type="protein sequence ID" value="EJT79056"/>
    <property type="gene ID" value="GGTG_04145"/>
</dbReference>
<dbReference type="GeneID" id="20344603"/>
<organism evidence="1">
    <name type="scientific">Gaeumannomyces tritici (strain R3-111a-1)</name>
    <name type="common">Wheat and barley take-all root rot fungus</name>
    <name type="synonym">Gaeumannomyces graminis var. tritici</name>
    <dbReference type="NCBI Taxonomy" id="644352"/>
    <lineage>
        <taxon>Eukaryota</taxon>
        <taxon>Fungi</taxon>
        <taxon>Dikarya</taxon>
        <taxon>Ascomycota</taxon>
        <taxon>Pezizomycotina</taxon>
        <taxon>Sordariomycetes</taxon>
        <taxon>Sordariomycetidae</taxon>
        <taxon>Magnaporthales</taxon>
        <taxon>Magnaporthaceae</taxon>
        <taxon>Gaeumannomyces</taxon>
    </lineage>
</organism>
<reference evidence="1" key="3">
    <citation type="submission" date="2010-09" db="EMBL/GenBank/DDBJ databases">
        <title>Annotation of Gaeumannomyces graminis var. tritici R3-111a-1.</title>
        <authorList>
            <consortium name="The Broad Institute Genome Sequencing Platform"/>
            <person name="Ma L.-J."/>
            <person name="Dead R."/>
            <person name="Young S.K."/>
            <person name="Zeng Q."/>
            <person name="Gargeya S."/>
            <person name="Fitzgerald M."/>
            <person name="Haas B."/>
            <person name="Abouelleil A."/>
            <person name="Alvarado L."/>
            <person name="Arachchi H.M."/>
            <person name="Berlin A."/>
            <person name="Brown A."/>
            <person name="Chapman S.B."/>
            <person name="Chen Z."/>
            <person name="Dunbar C."/>
            <person name="Freedman E."/>
            <person name="Gearin G."/>
            <person name="Gellesch M."/>
            <person name="Goldberg J."/>
            <person name="Griggs A."/>
            <person name="Gujja S."/>
            <person name="Heiman D."/>
            <person name="Howarth C."/>
            <person name="Larson L."/>
            <person name="Lui A."/>
            <person name="MacDonald P.J.P."/>
            <person name="Mehta T."/>
            <person name="Montmayeur A."/>
            <person name="Murphy C."/>
            <person name="Neiman D."/>
            <person name="Pearson M."/>
            <person name="Priest M."/>
            <person name="Roberts A."/>
            <person name="Saif S."/>
            <person name="Shea T."/>
            <person name="Shenoy N."/>
            <person name="Sisk P."/>
            <person name="Stolte C."/>
            <person name="Sykes S."/>
            <person name="Yandava C."/>
            <person name="Wortman J."/>
            <person name="Nusbaum C."/>
            <person name="Birren B."/>
        </authorList>
    </citation>
    <scope>NUCLEOTIDE SEQUENCE</scope>
    <source>
        <strain evidence="1">R3-111a-1</strain>
    </source>
</reference>
<proteinExistence type="predicted"/>